<keyword evidence="2" id="KW-1185">Reference proteome</keyword>
<dbReference type="AlphaFoldDB" id="A0A842HPU0"/>
<evidence type="ECO:0000313" key="2">
    <source>
        <dbReference type="Proteomes" id="UP000545386"/>
    </source>
</evidence>
<dbReference type="Proteomes" id="UP000545386">
    <property type="component" value="Unassembled WGS sequence"/>
</dbReference>
<reference evidence="1 2" key="1">
    <citation type="submission" date="2020-08" db="EMBL/GenBank/DDBJ databases">
        <title>Paraeoetvoesia sp. YC-7-48 draft genome sequence.</title>
        <authorList>
            <person name="Yao L."/>
        </authorList>
    </citation>
    <scope>NUCLEOTIDE SEQUENCE [LARGE SCALE GENOMIC DNA]</scope>
    <source>
        <strain evidence="2">YC-7-48</strain>
    </source>
</reference>
<protein>
    <recommendedName>
        <fullName evidence="3">FAD-binding protein</fullName>
    </recommendedName>
</protein>
<gene>
    <name evidence="1" type="ORF">GTU67_07275</name>
</gene>
<accession>A0A842HPU0</accession>
<name>A0A842HPU0_9BURK</name>
<dbReference type="RefSeq" id="WP_185779433.1">
    <property type="nucleotide sequence ID" value="NZ_JACJUU010000004.1"/>
</dbReference>
<dbReference type="EMBL" id="JACJUU010000004">
    <property type="protein sequence ID" value="MBC2769712.1"/>
    <property type="molecule type" value="Genomic_DNA"/>
</dbReference>
<organism evidence="1 2">
    <name type="scientific">Pusillimonas minor</name>
    <dbReference type="NCBI Taxonomy" id="2697024"/>
    <lineage>
        <taxon>Bacteria</taxon>
        <taxon>Pseudomonadati</taxon>
        <taxon>Pseudomonadota</taxon>
        <taxon>Betaproteobacteria</taxon>
        <taxon>Burkholderiales</taxon>
        <taxon>Alcaligenaceae</taxon>
        <taxon>Pusillimonas</taxon>
    </lineage>
</organism>
<proteinExistence type="predicted"/>
<evidence type="ECO:0008006" key="3">
    <source>
        <dbReference type="Google" id="ProtNLM"/>
    </source>
</evidence>
<comment type="caution">
    <text evidence="1">The sequence shown here is derived from an EMBL/GenBank/DDBJ whole genome shotgun (WGS) entry which is preliminary data.</text>
</comment>
<evidence type="ECO:0000313" key="1">
    <source>
        <dbReference type="EMBL" id="MBC2769712.1"/>
    </source>
</evidence>
<sequence length="306" mass="33666">MESSSRRAFFTGRRVAKTAWGQFSQRLRRVVGGTFYDDGEYDGYGRGRLVVQGVADARHARELCAEYGIVMVLDGIDYPTLPVGQSVLRVDPGREMTQCQPMPDASHLWFVQPGCLVGELQQAGLQQFDAFPSYLSVAACIADRTLMNWPTRQTWRSGLSLASVVLADGTTGVLGPFGADNKQPLGSLTLQSLVPQLFRLAADAPARECAESEYWPGRYRLDALMPEAGRVLNLSHLLLGHGGDLAWVDWMVFEALRDPVSPPVLKDWGKQAGEPGDHWYTAQGLDLQIKGMFDPCGIFPHPGQDL</sequence>